<evidence type="ECO:0000313" key="9">
    <source>
        <dbReference type="EMBL" id="PKV81987.1"/>
    </source>
</evidence>
<dbReference type="GO" id="GO:0020037">
    <property type="term" value="F:heme binding"/>
    <property type="evidence" value="ECO:0007669"/>
    <property type="project" value="InterPro"/>
</dbReference>
<dbReference type="PANTHER" id="PTHR46696">
    <property type="entry name" value="P450, PUTATIVE (EUROFUNG)-RELATED"/>
    <property type="match status" value="1"/>
</dbReference>
<gene>
    <name evidence="9" type="ORF">ATK86_6470</name>
</gene>
<dbReference type="FunFam" id="1.10.630.10:FF:000018">
    <property type="entry name" value="Cytochrome P450 monooxygenase"/>
    <property type="match status" value="1"/>
</dbReference>
<keyword evidence="3 8" id="KW-0349">Heme</keyword>
<dbReference type="Proteomes" id="UP000233766">
    <property type="component" value="Unassembled WGS sequence"/>
</dbReference>
<keyword evidence="7 8" id="KW-0503">Monooxygenase</keyword>
<accession>A0A2N3VK50</accession>
<dbReference type="GO" id="GO:0036199">
    <property type="term" value="F:cholest-4-en-3-one 26-monooxygenase activity"/>
    <property type="evidence" value="ECO:0007669"/>
    <property type="project" value="TreeGrafter"/>
</dbReference>
<evidence type="ECO:0000256" key="5">
    <source>
        <dbReference type="ARBA" id="ARBA00023002"/>
    </source>
</evidence>
<evidence type="ECO:0000256" key="6">
    <source>
        <dbReference type="ARBA" id="ARBA00023004"/>
    </source>
</evidence>
<dbReference type="InterPro" id="IPR036396">
    <property type="entry name" value="Cyt_P450_sf"/>
</dbReference>
<sequence length="410" mass="45496">MSESTSEAVRGAIVADPVAWADPGQIEDVLAGLRREDPVSWVEIPGYNPFWLVTRHADVMAVERNAELFTSGERVLLQSADQDDARRNGPLKSLIDMDGAEHRTHRAVTNDWFKPGRIRSREEAVTAEARRTVDELIERGGECDFAEVIAQFPLRVVLSILGLPPEKSSWVQQMTQEVFGATDPDMRRGGDLGQSYRETMREVLTYFMGLTADRQKNPNDDLASVIANADIGEAERLSYYGLIATAGHDTTSYSITGGMAALLENPDQLALLRRDPEALTDAVEEMLRWSSPVRGFLRTAQRDTEVGGVPIKAGQSLLLSFLSANRDEAAFEEPTRFDITRARNRHVAFGFGPHACLGAHLARLEMKVFFTELLSRIDEIELAGEPAFAQAVIVSGIKRLPVRYKERQTA</sequence>
<protein>
    <submittedName>
        <fullName evidence="9">Cytochrome P450</fullName>
    </submittedName>
</protein>
<dbReference type="AlphaFoldDB" id="A0A2N3VK50"/>
<evidence type="ECO:0000256" key="3">
    <source>
        <dbReference type="ARBA" id="ARBA00022617"/>
    </source>
</evidence>
<dbReference type="PRINTS" id="PR00359">
    <property type="entry name" value="BP450"/>
</dbReference>
<comment type="caution">
    <text evidence="9">The sequence shown here is derived from an EMBL/GenBank/DDBJ whole genome shotgun (WGS) entry which is preliminary data.</text>
</comment>
<dbReference type="PROSITE" id="PS00086">
    <property type="entry name" value="CYTOCHROME_P450"/>
    <property type="match status" value="1"/>
</dbReference>
<dbReference type="InterPro" id="IPR001128">
    <property type="entry name" value="Cyt_P450"/>
</dbReference>
<keyword evidence="10" id="KW-1185">Reference proteome</keyword>
<dbReference type="PRINTS" id="PR00385">
    <property type="entry name" value="P450"/>
</dbReference>
<dbReference type="InterPro" id="IPR002397">
    <property type="entry name" value="Cyt_P450_B"/>
</dbReference>
<dbReference type="Gene3D" id="1.10.630.10">
    <property type="entry name" value="Cytochrome P450"/>
    <property type="match status" value="1"/>
</dbReference>
<evidence type="ECO:0000256" key="2">
    <source>
        <dbReference type="ARBA" id="ARBA00010617"/>
    </source>
</evidence>
<dbReference type="RefSeq" id="WP_101467617.1">
    <property type="nucleotide sequence ID" value="NZ_PJMW01000002.1"/>
</dbReference>
<dbReference type="GO" id="GO:0005506">
    <property type="term" value="F:iron ion binding"/>
    <property type="evidence" value="ECO:0007669"/>
    <property type="project" value="InterPro"/>
</dbReference>
<dbReference type="SUPFAM" id="SSF48264">
    <property type="entry name" value="Cytochrome P450"/>
    <property type="match status" value="1"/>
</dbReference>
<evidence type="ECO:0000256" key="7">
    <source>
        <dbReference type="ARBA" id="ARBA00023033"/>
    </source>
</evidence>
<dbReference type="InterPro" id="IPR017972">
    <property type="entry name" value="Cyt_P450_CS"/>
</dbReference>
<keyword evidence="5 8" id="KW-0560">Oxidoreductase</keyword>
<organism evidence="9 10">
    <name type="scientific">Nocardia fluminea</name>
    <dbReference type="NCBI Taxonomy" id="134984"/>
    <lineage>
        <taxon>Bacteria</taxon>
        <taxon>Bacillati</taxon>
        <taxon>Actinomycetota</taxon>
        <taxon>Actinomycetes</taxon>
        <taxon>Mycobacteriales</taxon>
        <taxon>Nocardiaceae</taxon>
        <taxon>Nocardia</taxon>
    </lineage>
</organism>
<reference evidence="9 10" key="1">
    <citation type="submission" date="2017-12" db="EMBL/GenBank/DDBJ databases">
        <title>Sequencing the genomes of 1000 Actinobacteria strains.</title>
        <authorList>
            <person name="Klenk H.-P."/>
        </authorList>
    </citation>
    <scope>NUCLEOTIDE SEQUENCE [LARGE SCALE GENOMIC DNA]</scope>
    <source>
        <strain evidence="9 10">DSM 44489</strain>
    </source>
</reference>
<dbReference type="GO" id="GO:0008395">
    <property type="term" value="F:steroid hydroxylase activity"/>
    <property type="evidence" value="ECO:0007669"/>
    <property type="project" value="TreeGrafter"/>
</dbReference>
<keyword evidence="4 8" id="KW-0479">Metal-binding</keyword>
<comment type="cofactor">
    <cofactor evidence="1">
        <name>heme</name>
        <dbReference type="ChEBI" id="CHEBI:30413"/>
    </cofactor>
</comment>
<name>A0A2N3VK50_9NOCA</name>
<keyword evidence="6 8" id="KW-0408">Iron</keyword>
<dbReference type="GO" id="GO:0006707">
    <property type="term" value="P:cholesterol catabolic process"/>
    <property type="evidence" value="ECO:0007669"/>
    <property type="project" value="TreeGrafter"/>
</dbReference>
<evidence type="ECO:0000256" key="1">
    <source>
        <dbReference type="ARBA" id="ARBA00001971"/>
    </source>
</evidence>
<dbReference type="EMBL" id="PJMW01000002">
    <property type="protein sequence ID" value="PKV81987.1"/>
    <property type="molecule type" value="Genomic_DNA"/>
</dbReference>
<evidence type="ECO:0000256" key="8">
    <source>
        <dbReference type="RuleBase" id="RU000461"/>
    </source>
</evidence>
<proteinExistence type="inferred from homology"/>
<dbReference type="PANTHER" id="PTHR46696:SF4">
    <property type="entry name" value="BIOTIN BIOSYNTHESIS CYTOCHROME P450"/>
    <property type="match status" value="1"/>
</dbReference>
<evidence type="ECO:0000313" key="10">
    <source>
        <dbReference type="Proteomes" id="UP000233766"/>
    </source>
</evidence>
<comment type="similarity">
    <text evidence="2 8">Belongs to the cytochrome P450 family.</text>
</comment>
<evidence type="ECO:0000256" key="4">
    <source>
        <dbReference type="ARBA" id="ARBA00022723"/>
    </source>
</evidence>
<dbReference type="OrthoDB" id="5241086at2"/>
<dbReference type="Pfam" id="PF00067">
    <property type="entry name" value="p450"/>
    <property type="match status" value="1"/>
</dbReference>
<dbReference type="CDD" id="cd11033">
    <property type="entry name" value="CYP142-like"/>
    <property type="match status" value="1"/>
</dbReference>